<dbReference type="GO" id="GO:0030976">
    <property type="term" value="F:thiamine pyrophosphate binding"/>
    <property type="evidence" value="ECO:0007669"/>
    <property type="project" value="InterPro"/>
</dbReference>
<name>A0A5M3YTL6_ASPTE</name>
<feature type="region of interest" description="Disordered" evidence="13">
    <location>
        <begin position="412"/>
        <end position="434"/>
    </location>
</feature>
<dbReference type="Pfam" id="PF02776">
    <property type="entry name" value="TPP_enzyme_N"/>
    <property type="match status" value="1"/>
</dbReference>
<keyword evidence="15" id="KW-1185">Reference proteome</keyword>
<dbReference type="GO" id="GO:0005634">
    <property type="term" value="C:nucleus"/>
    <property type="evidence" value="ECO:0007669"/>
    <property type="project" value="UniProtKB-SubCell"/>
</dbReference>
<reference evidence="14 15" key="1">
    <citation type="submission" date="2020-01" db="EMBL/GenBank/DDBJ databases">
        <title>Aspergillus terreus IFO 6365 whole genome shotgun sequence.</title>
        <authorList>
            <person name="Kanamasa S."/>
            <person name="Takahashi H."/>
        </authorList>
    </citation>
    <scope>NUCLEOTIDE SEQUENCE [LARGE SCALE GENOMIC DNA]</scope>
    <source>
        <strain evidence="14 15">IFO 6365</strain>
    </source>
</reference>
<dbReference type="EMBL" id="BLJY01000002">
    <property type="protein sequence ID" value="GFF13054.1"/>
    <property type="molecule type" value="Genomic_DNA"/>
</dbReference>
<dbReference type="InterPro" id="IPR029061">
    <property type="entry name" value="THDP-binding"/>
</dbReference>
<organism evidence="14 15">
    <name type="scientific">Aspergillus terreus</name>
    <dbReference type="NCBI Taxonomy" id="33178"/>
    <lineage>
        <taxon>Eukaryota</taxon>
        <taxon>Fungi</taxon>
        <taxon>Dikarya</taxon>
        <taxon>Ascomycota</taxon>
        <taxon>Pezizomycotina</taxon>
        <taxon>Eurotiomycetes</taxon>
        <taxon>Eurotiomycetidae</taxon>
        <taxon>Eurotiales</taxon>
        <taxon>Aspergillaceae</taxon>
        <taxon>Aspergillus</taxon>
        <taxon>Aspergillus subgen. Circumdati</taxon>
    </lineage>
</organism>
<evidence type="ECO:0000256" key="9">
    <source>
        <dbReference type="ARBA" id="ARBA00023242"/>
    </source>
</evidence>
<evidence type="ECO:0000256" key="7">
    <source>
        <dbReference type="ARBA" id="ARBA00022691"/>
    </source>
</evidence>
<dbReference type="CDD" id="cd02440">
    <property type="entry name" value="AdoMet_MTases"/>
    <property type="match status" value="1"/>
</dbReference>
<evidence type="ECO:0000256" key="2">
    <source>
        <dbReference type="ARBA" id="ARBA00004123"/>
    </source>
</evidence>
<dbReference type="AlphaFoldDB" id="A0A5M3YTL6"/>
<dbReference type="InterPro" id="IPR030445">
    <property type="entry name" value="H3-K79_meTrfase"/>
</dbReference>
<comment type="subcellular location">
    <subcellularLocation>
        <location evidence="2 12">Nucleus</location>
    </subcellularLocation>
</comment>
<evidence type="ECO:0000313" key="14">
    <source>
        <dbReference type="EMBL" id="GFF13054.1"/>
    </source>
</evidence>
<comment type="miscellaneous">
    <text evidence="12">In contrast to other lysine histone methyltransferases, it does not contain a SET domain, suggesting the existence of another mechanism for methylation of lysine residues of histones.</text>
</comment>
<comment type="activity regulation">
    <text evidence="12">Ubiquitination of histone H2B to form H2BK123ub1 is required for efficient DOT1 methyltransferase activity on histone H3.</text>
</comment>
<keyword evidence="6 12" id="KW-0808">Transferase</keyword>
<dbReference type="Gene3D" id="3.40.50.150">
    <property type="entry name" value="Vaccinia Virus protein VP39"/>
    <property type="match status" value="1"/>
</dbReference>
<dbReference type="SUPFAM" id="SSF52518">
    <property type="entry name" value="Thiamin diphosphate-binding fold (THDP-binding)"/>
    <property type="match status" value="1"/>
</dbReference>
<dbReference type="PANTHER" id="PTHR21451:SF0">
    <property type="entry name" value="HISTONE-LYSINE N-METHYLTRANSFERASE, H3 LYSINE-79 SPECIFIC"/>
    <property type="match status" value="1"/>
</dbReference>
<keyword evidence="5 12" id="KW-0489">Methyltransferase</keyword>
<comment type="similarity">
    <text evidence="12">Belongs to the class I-like SAM-binding methyltransferase superfamily. DOT1 family.</text>
</comment>
<gene>
    <name evidence="14" type="ORF">ATEIFO6365_0002016400</name>
</gene>
<dbReference type="Gene3D" id="1.10.260.170">
    <property type="match status" value="1"/>
</dbReference>
<feature type="region of interest" description="Disordered" evidence="13">
    <location>
        <begin position="467"/>
        <end position="575"/>
    </location>
</feature>
<dbReference type="InterPro" id="IPR025789">
    <property type="entry name" value="DOT1_dom"/>
</dbReference>
<keyword evidence="7 12" id="KW-0949">S-adenosyl-L-methionine</keyword>
<dbReference type="GO" id="GO:0006281">
    <property type="term" value="P:DNA repair"/>
    <property type="evidence" value="ECO:0007669"/>
    <property type="project" value="TreeGrafter"/>
</dbReference>
<comment type="caution">
    <text evidence="14">The sequence shown here is derived from an EMBL/GenBank/DDBJ whole genome shotgun (WGS) entry which is preliminary data.</text>
</comment>
<evidence type="ECO:0000256" key="10">
    <source>
        <dbReference type="ARBA" id="ARBA00029821"/>
    </source>
</evidence>
<dbReference type="EC" id="2.1.1.360" evidence="3 12"/>
<dbReference type="GO" id="GO:0000077">
    <property type="term" value="P:DNA damage checkpoint signaling"/>
    <property type="evidence" value="ECO:0007669"/>
    <property type="project" value="TreeGrafter"/>
</dbReference>
<dbReference type="GO" id="GO:0140956">
    <property type="term" value="F:histone H3K79 trimethyltransferase activity"/>
    <property type="evidence" value="ECO:0007669"/>
    <property type="project" value="UniProtKB-EC"/>
</dbReference>
<keyword evidence="8 12" id="KW-0156">Chromatin regulator</keyword>
<accession>A0A5M3YTL6</accession>
<dbReference type="FunFam" id="3.40.50.150:FF:000033">
    <property type="entry name" value="Histone-lysine N-methyltransferase, H3 lysine-79 specific"/>
    <property type="match status" value="1"/>
</dbReference>
<dbReference type="VEuPathDB" id="FungiDB:ATEG_02063"/>
<dbReference type="VEuPathDB" id="FungiDB:ATEG_09124"/>
<protein>
    <recommendedName>
        <fullName evidence="4 12">Histone-lysine N-methyltransferase, H3 lysine-79 specific</fullName>
        <ecNumber evidence="3 12">2.1.1.360</ecNumber>
    </recommendedName>
    <alternativeName>
        <fullName evidence="10 12">Histone H3-K79 methyltransferase</fullName>
    </alternativeName>
</protein>
<evidence type="ECO:0000256" key="6">
    <source>
        <dbReference type="ARBA" id="ARBA00022679"/>
    </source>
</evidence>
<proteinExistence type="inferred from homology"/>
<dbReference type="PROSITE" id="PS51569">
    <property type="entry name" value="DOT1"/>
    <property type="match status" value="1"/>
</dbReference>
<dbReference type="Gene3D" id="3.40.50.970">
    <property type="match status" value="1"/>
</dbReference>
<dbReference type="InterPro" id="IPR029035">
    <property type="entry name" value="DHS-like_NAD/FAD-binding_dom"/>
</dbReference>
<dbReference type="InterPro" id="IPR029063">
    <property type="entry name" value="SAM-dependent_MTases_sf"/>
</dbReference>
<evidence type="ECO:0000256" key="12">
    <source>
        <dbReference type="RuleBase" id="RU271113"/>
    </source>
</evidence>
<dbReference type="VEuPathDB" id="FungiDB:ATEG_02062"/>
<evidence type="ECO:0000256" key="8">
    <source>
        <dbReference type="ARBA" id="ARBA00022853"/>
    </source>
</evidence>
<dbReference type="Pfam" id="PF08123">
    <property type="entry name" value="DOT1"/>
    <property type="match status" value="1"/>
</dbReference>
<feature type="compositionally biased region" description="Basic and acidic residues" evidence="13">
    <location>
        <begin position="560"/>
        <end position="575"/>
    </location>
</feature>
<keyword evidence="9 12" id="KW-0539">Nucleus</keyword>
<evidence type="ECO:0000256" key="5">
    <source>
        <dbReference type="ARBA" id="ARBA00022603"/>
    </source>
</evidence>
<evidence type="ECO:0000256" key="11">
    <source>
        <dbReference type="ARBA" id="ARBA00047770"/>
    </source>
</evidence>
<dbReference type="InterPro" id="IPR012001">
    <property type="entry name" value="Thiamin_PyroP_enz_TPP-bd_dom"/>
</dbReference>
<comment type="catalytic activity">
    <reaction evidence="11 12">
        <text>L-lysyl(79)-[histone H3] + 3 S-adenosyl-L-methionine = N(6),N(6),N(6)-trimethyl-L-lysyl(79)-[histone H3] + 3 S-adenosyl-L-homocysteine + 3 H(+)</text>
        <dbReference type="Rhea" id="RHEA:60328"/>
        <dbReference type="Rhea" id="RHEA-COMP:15549"/>
        <dbReference type="Rhea" id="RHEA-COMP:15552"/>
        <dbReference type="ChEBI" id="CHEBI:15378"/>
        <dbReference type="ChEBI" id="CHEBI:29969"/>
        <dbReference type="ChEBI" id="CHEBI:57856"/>
        <dbReference type="ChEBI" id="CHEBI:59789"/>
        <dbReference type="ChEBI" id="CHEBI:61961"/>
        <dbReference type="EC" id="2.1.1.360"/>
    </reaction>
</comment>
<feature type="compositionally biased region" description="Basic and acidic residues" evidence="13">
    <location>
        <begin position="502"/>
        <end position="526"/>
    </location>
</feature>
<sequence>MVGCCNELNTGYAADGYARASNNRVAVAIVPYIVGGLSALNAIAGAYSEHLRVIVISGCPDAQMPVFSLDVLEDTLLTCLRESRPVHIEVANDLAHISCLAPGQRPAPPNVEDTSHNAARLSCSQSAILPLAEKLGYAVFVHPDARIFPESHSQFAGCLRPTVVNFEAEKVFLEADIWVVLGGRWSDLHMLGSIDLGNEAHRMIDLQHNSARLPNGLQGSIDLNMPVSELIKSEIASYDRTVRELAGLRHPCGTSSEPLAVTITPNSPESPVTLASVVDGIQQLLGEKDTLVVDTGETWFTSQDIYLPFRRMPLPNTARTVSNQSHCPNHNPCEEQEAANPDAGVISMRIHALDDMEYGLERAAKETSKLVLFECCIRPDDINPALRRLGVQFSGKEQANGCESGEACGTVESSFGQNGQSRAPEGNMHSTLARPDTPILRTALGATLTDPPPMGFFDHLQKGGAFSLQPKKPQIRKVVQSRPAPPPSRSVSQTPASSSRRSPAEKVKKARDSISRSASREPDHTSTKRRLGTPSQSRKRQTPELRLSSDDDDSDTDTSFEVRKRARTEDSAEPDLARRVRSLKAFTEEGVKPLPMVHAADITSVQKPGSFKPAFGEEGRPTEILLQYPSASPKERYNLVVPRDKDDFRPIDDIFQVIDIVSQHYVPEEEADIFNNESTGIKRKLRRALAHSSETDFRQVVADYNDTIERLRRDGTIAKKLDSTHRLTLPLVERILTQIYSRTVSPRVESLRQYENGTDNVYGELLPRFISTIFKETKLKSNMVFVDLGSGVGNVVLQAALEIGCESWGCEMMQNACELAELQQTEFKARCRLWGIAPGKTHLVRGDFLKEQSIIDVLKRADVILINNQAFTPQLNTELVNHFLDMKEGCQIVSLKSFVPAGHKIQSRNLNSPINLLKVKQRNYWSNSVSWTDVGGTYFIATKDSSRLKAFAESLG</sequence>
<dbReference type="OrthoDB" id="443402at2759"/>
<dbReference type="GO" id="GO:0032259">
    <property type="term" value="P:methylation"/>
    <property type="evidence" value="ECO:0007669"/>
    <property type="project" value="UniProtKB-KW"/>
</dbReference>
<evidence type="ECO:0000313" key="15">
    <source>
        <dbReference type="Proteomes" id="UP000452235"/>
    </source>
</evidence>
<comment type="function">
    <text evidence="1 12">Histone methyltransferase that specifically trimethylates histone H3 to form H3K79me3. This methylation is required for telomere silencing and for the pachytene checkpoint during the meiotic cell cycle by allowing the recruitment of RAD9 to double strand breaks. Nucleosomes are preferred as substrate compared to free histone.</text>
</comment>
<evidence type="ECO:0000256" key="13">
    <source>
        <dbReference type="SAM" id="MobiDB-lite"/>
    </source>
</evidence>
<evidence type="ECO:0000256" key="3">
    <source>
        <dbReference type="ARBA" id="ARBA00012190"/>
    </source>
</evidence>
<evidence type="ECO:0000256" key="4">
    <source>
        <dbReference type="ARBA" id="ARBA00020987"/>
    </source>
</evidence>
<dbReference type="Proteomes" id="UP000452235">
    <property type="component" value="Unassembled WGS sequence"/>
</dbReference>
<evidence type="ECO:0000256" key="1">
    <source>
        <dbReference type="ARBA" id="ARBA00003482"/>
    </source>
</evidence>
<feature type="compositionally biased region" description="Polar residues" evidence="13">
    <location>
        <begin position="412"/>
        <end position="421"/>
    </location>
</feature>
<dbReference type="SUPFAM" id="SSF53335">
    <property type="entry name" value="S-adenosyl-L-methionine-dependent methyltransferases"/>
    <property type="match status" value="1"/>
</dbReference>
<dbReference type="Gene3D" id="3.40.50.1220">
    <property type="entry name" value="TPP-binding domain"/>
    <property type="match status" value="1"/>
</dbReference>
<dbReference type="PANTHER" id="PTHR21451">
    <property type="entry name" value="HISTONE H3 METHYLTRANSFERASE"/>
    <property type="match status" value="1"/>
</dbReference>
<dbReference type="SUPFAM" id="SSF52467">
    <property type="entry name" value="DHS-like NAD/FAD-binding domain"/>
    <property type="match status" value="1"/>
</dbReference>